<dbReference type="Pfam" id="PF07690">
    <property type="entry name" value="MFS_1"/>
    <property type="match status" value="1"/>
</dbReference>
<dbReference type="GO" id="GO:0005886">
    <property type="term" value="C:plasma membrane"/>
    <property type="evidence" value="ECO:0007669"/>
    <property type="project" value="TreeGrafter"/>
</dbReference>
<feature type="transmembrane region" description="Helical" evidence="6">
    <location>
        <begin position="282"/>
        <end position="303"/>
    </location>
</feature>
<evidence type="ECO:0000256" key="3">
    <source>
        <dbReference type="ARBA" id="ARBA00022692"/>
    </source>
</evidence>
<dbReference type="Gene3D" id="1.20.1720.10">
    <property type="entry name" value="Multidrug resistance protein D"/>
    <property type="match status" value="1"/>
</dbReference>
<proteinExistence type="inferred from homology"/>
<dbReference type="AlphaFoldDB" id="A3LRH1"/>
<feature type="transmembrane region" description="Helical" evidence="6">
    <location>
        <begin position="418"/>
        <end position="436"/>
    </location>
</feature>
<feature type="transmembrane region" description="Helical" evidence="6">
    <location>
        <begin position="18"/>
        <end position="34"/>
    </location>
</feature>
<sequence length="440" mass="48118">MTIAGLTDQSQTLDRKKLLLTLSCLTASLFVSFFDQTAVSTAIPSISKDLHHAFLINSWTSTSYLIANTNFQLLYGRFSDIFGRKQIFVFSLVCLMVGDLGCGFAKNPTMLFIFRGLSGIGGGGVNCLVMITFSDLLSPRQRGKYFGIVAAATSAGNGIGPFIGGLLSEHASWRWAFWLSCPICLVCGLLLILFVPLKPVEGSFKKKIKLIDWFGFITSMIFSVLFLVAISGGNESWPWKSATFISLIIISSIAFFCFIGVEQYYAEIPLIPLRLFTDLQRFLLFLSCFSMGLAYFVDIYYLPLYLQNYRGWQPMIAGVIQLPATCTSSIFGVVVGQINSRTGRYVQCLWAGGALWALGSGLKLMYDSNTSIGYIVGTNIIQGCGIGFTFQPTLLALLANSDSADRAVVTGLRNFFRCFGGSVGLVISGIAFNATLRSQL</sequence>
<feature type="transmembrane region" description="Helical" evidence="6">
    <location>
        <begin position="87"/>
        <end position="106"/>
    </location>
</feature>
<name>A3LRH1_PICST</name>
<feature type="transmembrane region" description="Helical" evidence="6">
    <location>
        <begin position="210"/>
        <end position="230"/>
    </location>
</feature>
<evidence type="ECO:0000313" key="8">
    <source>
        <dbReference type="EMBL" id="ABN65736.2"/>
    </source>
</evidence>
<dbReference type="PANTHER" id="PTHR23501:SF78">
    <property type="entry name" value="MAJOR FACILITATOR SUPERFAMILY (MFS) PROFILE DOMAIN-CONTAINING PROTEIN-RELATED"/>
    <property type="match status" value="1"/>
</dbReference>
<feature type="transmembrane region" description="Helical" evidence="6">
    <location>
        <begin position="372"/>
        <end position="398"/>
    </location>
</feature>
<dbReference type="InterPro" id="IPR036259">
    <property type="entry name" value="MFS_trans_sf"/>
</dbReference>
<comment type="similarity">
    <text evidence="2">Belongs to the major facilitator superfamily.</text>
</comment>
<evidence type="ECO:0000256" key="4">
    <source>
        <dbReference type="ARBA" id="ARBA00022989"/>
    </source>
</evidence>
<dbReference type="OMA" id="GGSIWPW"/>
<evidence type="ECO:0000256" key="5">
    <source>
        <dbReference type="ARBA" id="ARBA00023136"/>
    </source>
</evidence>
<dbReference type="eggNOG" id="KOG0254">
    <property type="taxonomic scope" value="Eukaryota"/>
</dbReference>
<reference evidence="8 9" key="1">
    <citation type="journal article" date="2007" name="Nat. Biotechnol.">
        <title>Genome sequence of the lignocellulose-bioconverting and xylose-fermenting yeast Pichia stipitis.</title>
        <authorList>
            <person name="Jeffries T.W."/>
            <person name="Grigoriev I.V."/>
            <person name="Grimwood J."/>
            <person name="Laplaza J.M."/>
            <person name="Aerts A."/>
            <person name="Salamov A."/>
            <person name="Schmutz J."/>
            <person name="Lindquist E."/>
            <person name="Dehal P."/>
            <person name="Shapiro H."/>
            <person name="Jin Y.S."/>
            <person name="Passoth V."/>
            <person name="Richardson P.M."/>
        </authorList>
    </citation>
    <scope>NUCLEOTIDE SEQUENCE [LARGE SCALE GENOMIC DNA]</scope>
    <source>
        <strain evidence="9">ATCC 58785 / CBS 6054 / NBRC 10063 / NRRL Y-11545</strain>
    </source>
</reference>
<dbReference type="Proteomes" id="UP000002258">
    <property type="component" value="Chromosome 3"/>
</dbReference>
<evidence type="ECO:0000256" key="2">
    <source>
        <dbReference type="ARBA" id="ARBA00008335"/>
    </source>
</evidence>
<dbReference type="OrthoDB" id="10021397at2759"/>
<dbReference type="GeneID" id="4837958"/>
<comment type="subcellular location">
    <subcellularLocation>
        <location evidence="1">Membrane</location>
        <topology evidence="1">Multi-pass membrane protein</topology>
    </subcellularLocation>
</comment>
<dbReference type="PANTHER" id="PTHR23501">
    <property type="entry name" value="MAJOR FACILITATOR SUPERFAMILY"/>
    <property type="match status" value="1"/>
</dbReference>
<feature type="transmembrane region" description="Helical" evidence="6">
    <location>
        <begin position="315"/>
        <end position="336"/>
    </location>
</feature>
<dbReference type="Gene3D" id="1.20.1250.20">
    <property type="entry name" value="MFS general substrate transporter like domains"/>
    <property type="match status" value="1"/>
</dbReference>
<evidence type="ECO:0000256" key="1">
    <source>
        <dbReference type="ARBA" id="ARBA00004141"/>
    </source>
</evidence>
<dbReference type="InterPro" id="IPR020846">
    <property type="entry name" value="MFS_dom"/>
</dbReference>
<dbReference type="InParanoid" id="A3LRH1"/>
<dbReference type="RefSeq" id="XP_001383765.2">
    <property type="nucleotide sequence ID" value="XM_001383728.1"/>
</dbReference>
<feature type="transmembrane region" description="Helical" evidence="6">
    <location>
        <begin position="112"/>
        <end position="133"/>
    </location>
</feature>
<dbReference type="PRINTS" id="PR01036">
    <property type="entry name" value="TCRTETB"/>
</dbReference>
<feature type="transmembrane region" description="Helical" evidence="6">
    <location>
        <begin position="54"/>
        <end position="75"/>
    </location>
</feature>
<dbReference type="SUPFAM" id="SSF103473">
    <property type="entry name" value="MFS general substrate transporter"/>
    <property type="match status" value="1"/>
</dbReference>
<dbReference type="EMBL" id="CP000497">
    <property type="protein sequence ID" value="ABN65736.2"/>
    <property type="molecule type" value="Genomic_DNA"/>
</dbReference>
<evidence type="ECO:0000259" key="7">
    <source>
        <dbReference type="PROSITE" id="PS50850"/>
    </source>
</evidence>
<accession>A3LRH1</accession>
<keyword evidence="4 6" id="KW-1133">Transmembrane helix</keyword>
<dbReference type="PROSITE" id="PS50850">
    <property type="entry name" value="MFS"/>
    <property type="match status" value="1"/>
</dbReference>
<feature type="transmembrane region" description="Helical" evidence="6">
    <location>
        <begin position="175"/>
        <end position="198"/>
    </location>
</feature>
<keyword evidence="3 6" id="KW-0812">Transmembrane</keyword>
<organism evidence="8 9">
    <name type="scientific">Scheffersomyces stipitis (strain ATCC 58785 / CBS 6054 / NBRC 10063 / NRRL Y-11545)</name>
    <name type="common">Yeast</name>
    <name type="synonym">Pichia stipitis</name>
    <dbReference type="NCBI Taxonomy" id="322104"/>
    <lineage>
        <taxon>Eukaryota</taxon>
        <taxon>Fungi</taxon>
        <taxon>Dikarya</taxon>
        <taxon>Ascomycota</taxon>
        <taxon>Saccharomycotina</taxon>
        <taxon>Pichiomycetes</taxon>
        <taxon>Debaryomycetaceae</taxon>
        <taxon>Scheffersomyces</taxon>
    </lineage>
</organism>
<evidence type="ECO:0000313" key="9">
    <source>
        <dbReference type="Proteomes" id="UP000002258"/>
    </source>
</evidence>
<feature type="non-terminal residue" evidence="8">
    <location>
        <position position="440"/>
    </location>
</feature>
<feature type="transmembrane region" description="Helical" evidence="6">
    <location>
        <begin position="242"/>
        <end position="261"/>
    </location>
</feature>
<keyword evidence="5 6" id="KW-0472">Membrane</keyword>
<gene>
    <name evidence="8" type="primary">SGE1.1</name>
    <name evidence="8" type="ORF">PICST_44044</name>
</gene>
<dbReference type="InterPro" id="IPR011701">
    <property type="entry name" value="MFS"/>
</dbReference>
<evidence type="ECO:0000256" key="6">
    <source>
        <dbReference type="SAM" id="Phobius"/>
    </source>
</evidence>
<keyword evidence="9" id="KW-1185">Reference proteome</keyword>
<dbReference type="GO" id="GO:0022857">
    <property type="term" value="F:transmembrane transporter activity"/>
    <property type="evidence" value="ECO:0007669"/>
    <property type="project" value="InterPro"/>
</dbReference>
<dbReference type="KEGG" id="pic:PICST_44044"/>
<protein>
    <submittedName>
        <fullName evidence="8">Suppressor of gal11 null</fullName>
    </submittedName>
</protein>
<dbReference type="HOGENOM" id="CLU_000960_22_0_1"/>
<feature type="transmembrane region" description="Helical" evidence="6">
    <location>
        <begin position="145"/>
        <end position="163"/>
    </location>
</feature>
<feature type="domain" description="Major facilitator superfamily (MFS) profile" evidence="7">
    <location>
        <begin position="21"/>
        <end position="440"/>
    </location>
</feature>